<proteinExistence type="predicted"/>
<evidence type="ECO:0000313" key="2">
    <source>
        <dbReference type="Proteomes" id="UP001162483"/>
    </source>
</evidence>
<feature type="non-terminal residue" evidence="1">
    <location>
        <position position="76"/>
    </location>
</feature>
<reference evidence="1" key="1">
    <citation type="submission" date="2023-05" db="EMBL/GenBank/DDBJ databases">
        <authorList>
            <person name="Stuckert A."/>
        </authorList>
    </citation>
    <scope>NUCLEOTIDE SEQUENCE</scope>
</reference>
<sequence length="76" mass="8576">MITNVRSTLPTDHLCKGHSSHCLPMYGGPILTTTEMGIFLTDHQFNRTFFALAKCKEALIDYQCKSVSCELNIILR</sequence>
<organism evidence="1 2">
    <name type="scientific">Staurois parvus</name>
    <dbReference type="NCBI Taxonomy" id="386267"/>
    <lineage>
        <taxon>Eukaryota</taxon>
        <taxon>Metazoa</taxon>
        <taxon>Chordata</taxon>
        <taxon>Craniata</taxon>
        <taxon>Vertebrata</taxon>
        <taxon>Euteleostomi</taxon>
        <taxon>Amphibia</taxon>
        <taxon>Batrachia</taxon>
        <taxon>Anura</taxon>
        <taxon>Neobatrachia</taxon>
        <taxon>Ranoidea</taxon>
        <taxon>Ranidae</taxon>
        <taxon>Staurois</taxon>
    </lineage>
</organism>
<evidence type="ECO:0000313" key="1">
    <source>
        <dbReference type="EMBL" id="CAI9543772.1"/>
    </source>
</evidence>
<name>A0ABN9B873_9NEOB</name>
<keyword evidence="2" id="KW-1185">Reference proteome</keyword>
<gene>
    <name evidence="1" type="ORF">SPARVUS_LOCUS2369440</name>
</gene>
<comment type="caution">
    <text evidence="1">The sequence shown here is derived from an EMBL/GenBank/DDBJ whole genome shotgun (WGS) entry which is preliminary data.</text>
</comment>
<protein>
    <submittedName>
        <fullName evidence="1">Uncharacterized protein</fullName>
    </submittedName>
</protein>
<accession>A0ABN9B873</accession>
<dbReference type="Proteomes" id="UP001162483">
    <property type="component" value="Unassembled WGS sequence"/>
</dbReference>
<dbReference type="EMBL" id="CATNWA010002790">
    <property type="protein sequence ID" value="CAI9543772.1"/>
    <property type="molecule type" value="Genomic_DNA"/>
</dbReference>